<evidence type="ECO:0000313" key="2">
    <source>
        <dbReference type="Proteomes" id="UP000198287"/>
    </source>
</evidence>
<dbReference type="AlphaFoldDB" id="A0A226CWY9"/>
<evidence type="ECO:0000313" key="1">
    <source>
        <dbReference type="EMBL" id="OXA37865.1"/>
    </source>
</evidence>
<organism evidence="1 2">
    <name type="scientific">Folsomia candida</name>
    <name type="common">Springtail</name>
    <dbReference type="NCBI Taxonomy" id="158441"/>
    <lineage>
        <taxon>Eukaryota</taxon>
        <taxon>Metazoa</taxon>
        <taxon>Ecdysozoa</taxon>
        <taxon>Arthropoda</taxon>
        <taxon>Hexapoda</taxon>
        <taxon>Collembola</taxon>
        <taxon>Entomobryomorpha</taxon>
        <taxon>Isotomoidea</taxon>
        <taxon>Isotomidae</taxon>
        <taxon>Proisotominae</taxon>
        <taxon>Folsomia</taxon>
    </lineage>
</organism>
<keyword evidence="2" id="KW-1185">Reference proteome</keyword>
<dbReference type="EMBL" id="LNIX01000051">
    <property type="protein sequence ID" value="OXA37865.1"/>
    <property type="molecule type" value="Genomic_DNA"/>
</dbReference>
<comment type="caution">
    <text evidence="1">The sequence shown here is derived from an EMBL/GenBank/DDBJ whole genome shotgun (WGS) entry which is preliminary data.</text>
</comment>
<reference evidence="1 2" key="1">
    <citation type="submission" date="2015-12" db="EMBL/GenBank/DDBJ databases">
        <title>The genome of Folsomia candida.</title>
        <authorList>
            <person name="Faddeeva A."/>
            <person name="Derks M.F."/>
            <person name="Anvar Y."/>
            <person name="Smit S."/>
            <person name="Van Straalen N."/>
            <person name="Roelofs D."/>
        </authorList>
    </citation>
    <scope>NUCLEOTIDE SEQUENCE [LARGE SCALE GENOMIC DNA]</scope>
    <source>
        <strain evidence="1 2">VU population</strain>
        <tissue evidence="1">Whole body</tissue>
    </source>
</reference>
<gene>
    <name evidence="1" type="ORF">Fcan01_27357</name>
</gene>
<proteinExistence type="predicted"/>
<sequence length="370" mass="42741">MANNFILHQAIELTRISTQTALQIDLDPISLALSNYLILKTILTHFLHESGTKTSLTKKYFSLLRYRLVNKSWNSAILSVTFTPFWFPLRNLFYQKSGECCTVVVSPPLINPLLCRRLLISKLRCQLESKNQHAREQSIAAGRTNIFSFLKKYHQEVTSLDFELESKFEKTLVSIFLEYCLNVRSPQINCLKCQVKTDFSQMDLNFRGNDGLKHLRICNRKKRGSAPLKKKFINKLLYKAPNLESLSIHCVHFPDLRCNSNLKELEVCNTLEKLSLGTAHDAFFACKSDFPLFELPAMPRLKIFKNYIPLVLPPLNPIVTPNLESLTITYPPQVEIPPTFFQDLDTVRYLKIVKLPFQNLVQLCCTFRYI</sequence>
<dbReference type="Proteomes" id="UP000198287">
    <property type="component" value="Unassembled WGS sequence"/>
</dbReference>
<protein>
    <submittedName>
        <fullName evidence="1">Uncharacterized protein</fullName>
    </submittedName>
</protein>
<name>A0A226CWY9_FOLCA</name>
<accession>A0A226CWY9</accession>